<dbReference type="PANTHER" id="PTHR11360">
    <property type="entry name" value="MONOCARBOXYLATE TRANSPORTER"/>
    <property type="match status" value="1"/>
</dbReference>
<name>A0A1V9XTH7_9ACAR</name>
<dbReference type="OrthoDB" id="6509908at2759"/>
<reference evidence="3 4" key="1">
    <citation type="journal article" date="2017" name="Gigascience">
        <title>Draft genome of the honey bee ectoparasitic mite, Tropilaelaps mercedesae, is shaped by the parasitic life history.</title>
        <authorList>
            <person name="Dong X."/>
            <person name="Armstrong S.D."/>
            <person name="Xia D."/>
            <person name="Makepeace B.L."/>
            <person name="Darby A.C."/>
            <person name="Kadowaki T."/>
        </authorList>
    </citation>
    <scope>NUCLEOTIDE SEQUENCE [LARGE SCALE GENOMIC DNA]</scope>
    <source>
        <strain evidence="3">Wuxi-XJTLU</strain>
    </source>
</reference>
<dbReference type="PANTHER" id="PTHR11360:SF238">
    <property type="entry name" value="SD10469P"/>
    <property type="match status" value="1"/>
</dbReference>
<dbReference type="Pfam" id="PF07690">
    <property type="entry name" value="MFS_1"/>
    <property type="match status" value="1"/>
</dbReference>
<gene>
    <name evidence="3" type="ORF">BIW11_00540</name>
</gene>
<feature type="compositionally biased region" description="Polar residues" evidence="1">
    <location>
        <begin position="284"/>
        <end position="296"/>
    </location>
</feature>
<dbReference type="InterPro" id="IPR036259">
    <property type="entry name" value="MFS_trans_sf"/>
</dbReference>
<keyword evidence="2" id="KW-0472">Membrane</keyword>
<dbReference type="InParanoid" id="A0A1V9XTH7"/>
<dbReference type="InterPro" id="IPR050327">
    <property type="entry name" value="Proton-linked_MCT"/>
</dbReference>
<feature type="transmembrane region" description="Helical" evidence="2">
    <location>
        <begin position="468"/>
        <end position="486"/>
    </location>
</feature>
<keyword evidence="2" id="KW-1133">Transmembrane helix</keyword>
<evidence type="ECO:0000256" key="1">
    <source>
        <dbReference type="SAM" id="MobiDB-lite"/>
    </source>
</evidence>
<feature type="transmembrane region" description="Helical" evidence="2">
    <location>
        <begin position="522"/>
        <end position="538"/>
    </location>
</feature>
<organism evidence="3 4">
    <name type="scientific">Tropilaelaps mercedesae</name>
    <dbReference type="NCBI Taxonomy" id="418985"/>
    <lineage>
        <taxon>Eukaryota</taxon>
        <taxon>Metazoa</taxon>
        <taxon>Ecdysozoa</taxon>
        <taxon>Arthropoda</taxon>
        <taxon>Chelicerata</taxon>
        <taxon>Arachnida</taxon>
        <taxon>Acari</taxon>
        <taxon>Parasitiformes</taxon>
        <taxon>Mesostigmata</taxon>
        <taxon>Gamasina</taxon>
        <taxon>Dermanyssoidea</taxon>
        <taxon>Laelapidae</taxon>
        <taxon>Tropilaelaps</taxon>
    </lineage>
</organism>
<evidence type="ECO:0000313" key="4">
    <source>
        <dbReference type="Proteomes" id="UP000192247"/>
    </source>
</evidence>
<evidence type="ECO:0000256" key="2">
    <source>
        <dbReference type="SAM" id="Phobius"/>
    </source>
</evidence>
<dbReference type="Gene3D" id="1.20.1250.20">
    <property type="entry name" value="MFS general substrate transporter like domains"/>
    <property type="match status" value="1"/>
</dbReference>
<feature type="transmembrane region" description="Helical" evidence="2">
    <location>
        <begin position="433"/>
        <end position="453"/>
    </location>
</feature>
<proteinExistence type="predicted"/>
<dbReference type="Proteomes" id="UP000192247">
    <property type="component" value="Unassembled WGS sequence"/>
</dbReference>
<comment type="caution">
    <text evidence="3">The sequence shown here is derived from an EMBL/GenBank/DDBJ whole genome shotgun (WGS) entry which is preliminary data.</text>
</comment>
<dbReference type="EMBL" id="MNPL01004414">
    <property type="protein sequence ID" value="OQR76775.1"/>
    <property type="molecule type" value="Genomic_DNA"/>
</dbReference>
<dbReference type="GO" id="GO:0008028">
    <property type="term" value="F:monocarboxylic acid transmembrane transporter activity"/>
    <property type="evidence" value="ECO:0007669"/>
    <property type="project" value="TreeGrafter"/>
</dbReference>
<feature type="transmembrane region" description="Helical" evidence="2">
    <location>
        <begin position="158"/>
        <end position="183"/>
    </location>
</feature>
<feature type="transmembrane region" description="Helical" evidence="2">
    <location>
        <begin position="103"/>
        <end position="121"/>
    </location>
</feature>
<feature type="transmembrane region" description="Helical" evidence="2">
    <location>
        <begin position="127"/>
        <end position="146"/>
    </location>
</feature>
<keyword evidence="4" id="KW-1185">Reference proteome</keyword>
<protein>
    <recommendedName>
        <fullName evidence="5">Monocarboxylate transporter 14-like</fullName>
    </recommendedName>
</protein>
<feature type="transmembrane region" description="Helical" evidence="2">
    <location>
        <begin position="189"/>
        <end position="208"/>
    </location>
</feature>
<evidence type="ECO:0000313" key="3">
    <source>
        <dbReference type="EMBL" id="OQR76775.1"/>
    </source>
</evidence>
<sequence length="539" mass="58028">MTINEEERYSPQNVANLGADEMGEKRASRVSTTQSLTAISEDGMADDDIVDVHVTTAPDGGYGWVIVFASFLCFVVVDGTIFSMGRFLDEFERHFNASKSTTAWVASIMSGWYLLVGPVAAGLSNAVGCRTVAVLGSVLAATGLALSPNVQSIHQLYLTAGCMTGIGFGFIYLPAACTISFYFEKKRAFATGMAVCGSGMGGFVLAFFRPLNAVEISEEQNDEEAADEIRYLNSSISNEKVEKNILLNPPNGNAKNIRNGSTPSLVIKEAVTAAKFRSNFELNTEYRPNTDGTSHEGSIPAGSQHELRKVGSGTKMIGASRKSVDHHRSKLSIDYGALRSCGLSMASLSTERRLTQPDLKPMLRKDVFLSASLQRIPEYRSQANINDYHASVLHIPTLLGDGNQQKVCGCLPQSLVDALRSILSIDVLSSPSFWILAVSGFLTMMGFFIPFLYLCEAASLNGIDKDKAVMFLAVIGITNTAGRVFCGWVSDMPRVNALAINNMALIGGGLATALLPDLLMKSFVLLCLYAAIFGFSIGK</sequence>
<dbReference type="InterPro" id="IPR011701">
    <property type="entry name" value="MFS"/>
</dbReference>
<accession>A0A1V9XTH7</accession>
<dbReference type="SUPFAM" id="SSF103473">
    <property type="entry name" value="MFS general substrate transporter"/>
    <property type="match status" value="1"/>
</dbReference>
<feature type="transmembrane region" description="Helical" evidence="2">
    <location>
        <begin position="61"/>
        <end position="82"/>
    </location>
</feature>
<evidence type="ECO:0008006" key="5">
    <source>
        <dbReference type="Google" id="ProtNLM"/>
    </source>
</evidence>
<feature type="region of interest" description="Disordered" evidence="1">
    <location>
        <begin position="284"/>
        <end position="309"/>
    </location>
</feature>
<keyword evidence="2" id="KW-0812">Transmembrane</keyword>
<dbReference type="AlphaFoldDB" id="A0A1V9XTH7"/>